<protein>
    <submittedName>
        <fullName evidence="2">Hypothetical cytosolic protein</fullName>
    </submittedName>
</protein>
<proteinExistence type="predicted"/>
<feature type="region of interest" description="Disordered" evidence="1">
    <location>
        <begin position="1"/>
        <end position="38"/>
    </location>
</feature>
<sequence>MKDEKNTNETEKGLGFDAEDMFGREEDTAGEFSPGGFTRGKFRKVFISAVKRDGTAIRVKDRWYEITDRTKNEAGELVKGMEINLYYATGEKKNFANAIYPVAEALAPAGEMVPVM</sequence>
<keyword evidence="3" id="KW-1185">Reference proteome</keyword>
<dbReference type="KEGG" id="sat:SYN_01894"/>
<dbReference type="STRING" id="56780.SYN_01894"/>
<dbReference type="AlphaFoldDB" id="Q2LU28"/>
<dbReference type="InParanoid" id="Q2LU28"/>
<organism evidence="2 3">
    <name type="scientific">Syntrophus aciditrophicus (strain SB)</name>
    <dbReference type="NCBI Taxonomy" id="56780"/>
    <lineage>
        <taxon>Bacteria</taxon>
        <taxon>Pseudomonadati</taxon>
        <taxon>Thermodesulfobacteriota</taxon>
        <taxon>Syntrophia</taxon>
        <taxon>Syntrophales</taxon>
        <taxon>Syntrophaceae</taxon>
        <taxon>Syntrophus</taxon>
    </lineage>
</organism>
<accession>Q2LU28</accession>
<feature type="compositionally biased region" description="Basic and acidic residues" evidence="1">
    <location>
        <begin position="1"/>
        <end position="14"/>
    </location>
</feature>
<dbReference type="Proteomes" id="UP000001933">
    <property type="component" value="Chromosome"/>
</dbReference>
<name>Q2LU28_SYNAS</name>
<reference evidence="2 3" key="1">
    <citation type="journal article" date="2007" name="Proc. Natl. Acad. Sci. U.S.A.">
        <title>The genome of Syntrophus aciditrophicus: life at the thermodynamic limit of microbial growth.</title>
        <authorList>
            <person name="McInerney M.J."/>
            <person name="Rohlin L."/>
            <person name="Mouttaki H."/>
            <person name="Kim U."/>
            <person name="Krupp R.S."/>
            <person name="Rios-Hernandez L."/>
            <person name="Sieber J."/>
            <person name="Struchtemeyer C.G."/>
            <person name="Bhattacharyya A."/>
            <person name="Campbell J.W."/>
            <person name="Gunsalus R.P."/>
        </authorList>
    </citation>
    <scope>NUCLEOTIDE SEQUENCE [LARGE SCALE GENOMIC DNA]</scope>
    <source>
        <strain evidence="2 3">SB</strain>
    </source>
</reference>
<dbReference type="EMBL" id="CP000252">
    <property type="protein sequence ID" value="ABC77586.1"/>
    <property type="molecule type" value="Genomic_DNA"/>
</dbReference>
<dbReference type="HOGENOM" id="CLU_2095641_0_0_7"/>
<evidence type="ECO:0000313" key="3">
    <source>
        <dbReference type="Proteomes" id="UP000001933"/>
    </source>
</evidence>
<dbReference type="RefSeq" id="WP_011417608.1">
    <property type="nucleotide sequence ID" value="NC_007759.1"/>
</dbReference>
<evidence type="ECO:0000313" key="2">
    <source>
        <dbReference type="EMBL" id="ABC77586.1"/>
    </source>
</evidence>
<gene>
    <name evidence="2" type="ORF">SYN_01894</name>
</gene>
<evidence type="ECO:0000256" key="1">
    <source>
        <dbReference type="SAM" id="MobiDB-lite"/>
    </source>
</evidence>